<dbReference type="FunFam" id="3.40.50.150:FF:000211">
    <property type="entry name" value="Methyltransferase-like protein 13"/>
    <property type="match status" value="1"/>
</dbReference>
<comment type="caution">
    <text evidence="7">The sequence shown here is derived from an EMBL/GenBank/DDBJ whole genome shotgun (WGS) entry which is preliminary data.</text>
</comment>
<evidence type="ECO:0000256" key="3">
    <source>
        <dbReference type="ARBA" id="ARBA00022679"/>
    </source>
</evidence>
<dbReference type="CDD" id="cd02440">
    <property type="entry name" value="AdoMet_MTases"/>
    <property type="match status" value="1"/>
</dbReference>
<dbReference type="OrthoDB" id="411785at2759"/>
<sequence length="751" mass="83296">MAKRNEDELLSTLGDFTSKENWDKFFSIRGSEDSFEWYAEWDNLQTPLLSTLSTFQNKQIQILFPGCGNSKLSENLYDAGFCNITNIDFSKVVISDMLRRNVRERASMKWRVMDMTCMQFTDDMFDAVVDKGGLDALMEPELGPELGTGYISEVKRVLKSEGKFVCLTLAESHVLGLLFSKFRLGWKMSVHAIPHTTSKKRSFCTFMVVVEKERSTVLHQIMSMFDHSSLDCDVNQGRGLIEALETENKTRGECSSGADILFSLEDVKLGAGGDLKELIPGRRFQLTLGEDGKSRFSYKAVLLDAQQHSDEFIYHCGVFIVPKIRSHEWLFSSEEGQWMVVESAKAARLIMVLLDSRHSLANIDDIQKDLSPLVKDLAPGKHDDGPQIPFMMANDGIKQRNTVHQVTSATTGSIIVEDVTYENVDGSPNGHNPSKDMTFRRLTFQRSLGLVQSEAILTREECSQKDLGDVGRKRSNTVSKSKKKAGQRRSNSSVPVVDESRKLMVVDHQYLVSSYHAGIISGFTLVSSHLQNMASSGRTAKTVIIGLGAGLLPMFLRVCMPCLDIEVHVADGIKFVQGLANSTASYSGAVTNHESENLISNEKLPSSNGNSTSLLEGKESTKIDILIIDVDSSDASSGLSCPHPDFVEESFLMSVKKSLSEGGLFVINLVSRSAAIRETVVSRIKTVFNDLYCLQLEEDVNEVLFALPMDLSVNEASSPDATLQLQKLLKLTHAERGQTILDSIKKIECLK</sequence>
<comment type="similarity">
    <text evidence="1">Belongs to the methyltransferase superfamily.</text>
</comment>
<keyword evidence="8" id="KW-1185">Reference proteome</keyword>
<dbReference type="FunFam" id="3.40.50.150:FF:000256">
    <property type="entry name" value="S-adenosyl-L-methionine-dependent methyltransferase superfamily protein"/>
    <property type="match status" value="1"/>
</dbReference>
<gene>
    <name evidence="7" type="ORF">IFM89_010321</name>
</gene>
<protein>
    <recommendedName>
        <fullName evidence="6">Methyltransferase type 11 domain-containing protein</fullName>
    </recommendedName>
</protein>
<name>A0A835LRG8_9MAGN</name>
<keyword evidence="4" id="KW-0511">Multifunctional enzyme</keyword>
<evidence type="ECO:0000313" key="7">
    <source>
        <dbReference type="EMBL" id="KAF9604780.1"/>
    </source>
</evidence>
<organism evidence="7 8">
    <name type="scientific">Coptis chinensis</name>
    <dbReference type="NCBI Taxonomy" id="261450"/>
    <lineage>
        <taxon>Eukaryota</taxon>
        <taxon>Viridiplantae</taxon>
        <taxon>Streptophyta</taxon>
        <taxon>Embryophyta</taxon>
        <taxon>Tracheophyta</taxon>
        <taxon>Spermatophyta</taxon>
        <taxon>Magnoliopsida</taxon>
        <taxon>Ranunculales</taxon>
        <taxon>Ranunculaceae</taxon>
        <taxon>Coptidoideae</taxon>
        <taxon>Coptis</taxon>
    </lineage>
</organism>
<evidence type="ECO:0000256" key="2">
    <source>
        <dbReference type="ARBA" id="ARBA00022603"/>
    </source>
</evidence>
<dbReference type="Pfam" id="PF08241">
    <property type="entry name" value="Methyltransf_11"/>
    <property type="match status" value="1"/>
</dbReference>
<proteinExistence type="inferred from homology"/>
<dbReference type="SUPFAM" id="SSF53335">
    <property type="entry name" value="S-adenosyl-L-methionine-dependent methyltransferases"/>
    <property type="match status" value="2"/>
</dbReference>
<accession>A0A835LRG8</accession>
<dbReference type="InterPro" id="IPR051419">
    <property type="entry name" value="Lys/N-term_MeTrsfase_sf"/>
</dbReference>
<evidence type="ECO:0000313" key="8">
    <source>
        <dbReference type="Proteomes" id="UP000631114"/>
    </source>
</evidence>
<evidence type="ECO:0000259" key="6">
    <source>
        <dbReference type="Pfam" id="PF08241"/>
    </source>
</evidence>
<dbReference type="Gene3D" id="3.40.50.150">
    <property type="entry name" value="Vaccinia Virus protein VP39"/>
    <property type="match status" value="2"/>
</dbReference>
<dbReference type="EMBL" id="JADFTS010000005">
    <property type="protein sequence ID" value="KAF9604780.1"/>
    <property type="molecule type" value="Genomic_DNA"/>
</dbReference>
<dbReference type="Proteomes" id="UP000631114">
    <property type="component" value="Unassembled WGS sequence"/>
</dbReference>
<keyword evidence="2" id="KW-0489">Methyltransferase</keyword>
<dbReference type="GO" id="GO:0008757">
    <property type="term" value="F:S-adenosylmethionine-dependent methyltransferase activity"/>
    <property type="evidence" value="ECO:0007669"/>
    <property type="project" value="InterPro"/>
</dbReference>
<dbReference type="InterPro" id="IPR029063">
    <property type="entry name" value="SAM-dependent_MTases_sf"/>
</dbReference>
<evidence type="ECO:0000256" key="4">
    <source>
        <dbReference type="ARBA" id="ARBA00023268"/>
    </source>
</evidence>
<evidence type="ECO:0000256" key="1">
    <source>
        <dbReference type="ARBA" id="ARBA00008361"/>
    </source>
</evidence>
<keyword evidence="3" id="KW-0808">Transferase</keyword>
<dbReference type="InterPro" id="IPR013216">
    <property type="entry name" value="Methyltransf_11"/>
</dbReference>
<dbReference type="PANTHER" id="PTHR12176:SF78">
    <property type="entry name" value="EEF1A LYSINE AND N-TERMINAL METHYLTRANSFERASE"/>
    <property type="match status" value="1"/>
</dbReference>
<reference evidence="7 8" key="1">
    <citation type="submission" date="2020-10" db="EMBL/GenBank/DDBJ databases">
        <title>The Coptis chinensis genome and diversification of protoberbering-type alkaloids.</title>
        <authorList>
            <person name="Wang B."/>
            <person name="Shu S."/>
            <person name="Song C."/>
            <person name="Liu Y."/>
        </authorList>
    </citation>
    <scope>NUCLEOTIDE SEQUENCE [LARGE SCALE GENOMIC DNA]</scope>
    <source>
        <strain evidence="7">HL-2020</strain>
        <tissue evidence="7">Leaf</tissue>
    </source>
</reference>
<dbReference type="PANTHER" id="PTHR12176">
    <property type="entry name" value="SAM-DEPENDENT METHYLTRANSFERASE SUPERFAMILY PROTEIN"/>
    <property type="match status" value="1"/>
</dbReference>
<feature type="domain" description="Methyltransferase type 11" evidence="6">
    <location>
        <begin position="65"/>
        <end position="166"/>
    </location>
</feature>
<feature type="region of interest" description="Disordered" evidence="5">
    <location>
        <begin position="467"/>
        <end position="495"/>
    </location>
</feature>
<dbReference type="GO" id="GO:0032259">
    <property type="term" value="P:methylation"/>
    <property type="evidence" value="ECO:0007669"/>
    <property type="project" value="UniProtKB-KW"/>
</dbReference>
<dbReference type="AlphaFoldDB" id="A0A835LRG8"/>
<evidence type="ECO:0000256" key="5">
    <source>
        <dbReference type="SAM" id="MobiDB-lite"/>
    </source>
</evidence>